<evidence type="ECO:0000313" key="1">
    <source>
        <dbReference type="EMBL" id="ABC30848.1"/>
    </source>
</evidence>
<reference evidence="1 2" key="1">
    <citation type="journal article" date="2005" name="Nucleic Acids Res.">
        <title>Genomic blueprint of Hahella chejuensis, a marine microbe producing an algicidal agent.</title>
        <authorList>
            <person name="Jeong H."/>
            <person name="Yim J.H."/>
            <person name="Lee C."/>
            <person name="Choi S.-H."/>
            <person name="Park Y.K."/>
            <person name="Yoon S.H."/>
            <person name="Hur C.-G."/>
            <person name="Kang H.-Y."/>
            <person name="Kim D."/>
            <person name="Lee H.H."/>
            <person name="Park K.H."/>
            <person name="Park S.-H."/>
            <person name="Park H.-S."/>
            <person name="Lee H.K."/>
            <person name="Oh T.K."/>
            <person name="Kim J.F."/>
        </authorList>
    </citation>
    <scope>NUCLEOTIDE SEQUENCE [LARGE SCALE GENOMIC DNA]</scope>
    <source>
        <strain evidence="1 2">KCTC 2396</strain>
    </source>
</reference>
<name>Q2SES6_HAHCH</name>
<protein>
    <submittedName>
        <fullName evidence="1">Uncharacterized protein</fullName>
    </submittedName>
</protein>
<dbReference type="HOGENOM" id="CLU_2788090_0_0_6"/>
<dbReference type="KEGG" id="hch:HCH_04138"/>
<evidence type="ECO:0000313" key="2">
    <source>
        <dbReference type="Proteomes" id="UP000000238"/>
    </source>
</evidence>
<organism evidence="1 2">
    <name type="scientific">Hahella chejuensis (strain KCTC 2396)</name>
    <dbReference type="NCBI Taxonomy" id="349521"/>
    <lineage>
        <taxon>Bacteria</taxon>
        <taxon>Pseudomonadati</taxon>
        <taxon>Pseudomonadota</taxon>
        <taxon>Gammaproteobacteria</taxon>
        <taxon>Oceanospirillales</taxon>
        <taxon>Hahellaceae</taxon>
        <taxon>Hahella</taxon>
    </lineage>
</organism>
<keyword evidence="2" id="KW-1185">Reference proteome</keyword>
<dbReference type="AlphaFoldDB" id="Q2SES6"/>
<accession>Q2SES6</accession>
<dbReference type="EMBL" id="CP000155">
    <property type="protein sequence ID" value="ABC30848.1"/>
    <property type="molecule type" value="Genomic_DNA"/>
</dbReference>
<gene>
    <name evidence="1" type="ordered locus">HCH_04138</name>
</gene>
<sequence length="68" mass="7818">MIYTLLFVLFLIVTLAGNKPLCMYDSPVQQPNKAMGNILIRANFLILKMTRSYLLRPVHIPSQLTLRL</sequence>
<dbReference type="STRING" id="349521.HCH_04138"/>
<proteinExistence type="predicted"/>
<dbReference type="Proteomes" id="UP000000238">
    <property type="component" value="Chromosome"/>
</dbReference>